<organism evidence="2 3">
    <name type="scientific">Candidatus Accumulibacter aalborgensis</name>
    <dbReference type="NCBI Taxonomy" id="1860102"/>
    <lineage>
        <taxon>Bacteria</taxon>
        <taxon>Pseudomonadati</taxon>
        <taxon>Pseudomonadota</taxon>
        <taxon>Betaproteobacteria</taxon>
        <taxon>Candidatus Accumulibacter</taxon>
    </lineage>
</organism>
<reference evidence="2 3" key="1">
    <citation type="submission" date="2016-06" db="EMBL/GenBank/DDBJ databases">
        <authorList>
            <person name="Kjaerup R.B."/>
            <person name="Dalgaard T.S."/>
            <person name="Juul-Madsen H.R."/>
        </authorList>
    </citation>
    <scope>NUCLEOTIDE SEQUENCE [LARGE SCALE GENOMIC DNA]</scope>
    <source>
        <strain evidence="2">3</strain>
    </source>
</reference>
<dbReference type="AlphaFoldDB" id="A0A1A8XJG1"/>
<proteinExistence type="predicted"/>
<dbReference type="Proteomes" id="UP000199169">
    <property type="component" value="Unassembled WGS sequence"/>
</dbReference>
<evidence type="ECO:0008006" key="4">
    <source>
        <dbReference type="Google" id="ProtNLM"/>
    </source>
</evidence>
<evidence type="ECO:0000313" key="2">
    <source>
        <dbReference type="EMBL" id="SBT04078.1"/>
    </source>
</evidence>
<dbReference type="InterPro" id="IPR014956">
    <property type="entry name" value="ParBc_2"/>
</dbReference>
<dbReference type="SUPFAM" id="SSF110849">
    <property type="entry name" value="ParB/Sulfiredoxin"/>
    <property type="match status" value="1"/>
</dbReference>
<dbReference type="InterPro" id="IPR036086">
    <property type="entry name" value="ParB/Sulfiredoxin_sf"/>
</dbReference>
<feature type="signal peptide" evidence="1">
    <location>
        <begin position="1"/>
        <end position="22"/>
    </location>
</feature>
<evidence type="ECO:0000313" key="3">
    <source>
        <dbReference type="Proteomes" id="UP000199169"/>
    </source>
</evidence>
<keyword evidence="1" id="KW-0732">Signal</keyword>
<protein>
    <recommendedName>
        <fullName evidence="4">ParB-like nuclease</fullName>
    </recommendedName>
</protein>
<feature type="chain" id="PRO_5008381529" description="ParB-like nuclease" evidence="1">
    <location>
        <begin position="23"/>
        <end position="333"/>
    </location>
</feature>
<dbReference type="Pfam" id="PF08857">
    <property type="entry name" value="ParBc_2"/>
    <property type="match status" value="1"/>
</dbReference>
<sequence length="333" mass="36100">MRAITVMLSGLLITGLAGIAEAGSGKNEWAKGIAECGKNTKVVKLVDYDDGTNSAAGEAPIRIVTLNEKKRKGCWIDVKDLHPTQSAVGMGAVTCKSGKIASWAKAGKLNDKLLEDGRWVPLVRGPGGKFYLTDHHHLSTAVLNADIPPKQKKLYAYLLKDWSQMKEGAFWAKMEQENLTWLKNPDGKEISPSELPKKIADLQDDPLRTLSAWVRTNCGYVKCNPPGVTDEDAEGSCATQFSDVECTRAFFVEFKWAAHHSTVPEVKSTLGDGISCSQQVPLNLECLDRQREKLAQVLLAAMTAAAAPETRAYVGAGAGYNPQPHQGVVPPCQ</sequence>
<dbReference type="CDD" id="cd16390">
    <property type="entry name" value="ParB_N_Srx_like"/>
    <property type="match status" value="1"/>
</dbReference>
<dbReference type="Gene3D" id="3.90.1530.10">
    <property type="entry name" value="Conserved hypothetical protein from pyrococcus furiosus pfu- 392566-001, ParB domain"/>
    <property type="match status" value="1"/>
</dbReference>
<evidence type="ECO:0000256" key="1">
    <source>
        <dbReference type="SAM" id="SignalP"/>
    </source>
</evidence>
<accession>A0A1A8XJG1</accession>
<keyword evidence="3" id="KW-1185">Reference proteome</keyword>
<dbReference type="EMBL" id="FLQX01000035">
    <property type="protein sequence ID" value="SBT04078.1"/>
    <property type="molecule type" value="Genomic_DNA"/>
</dbReference>
<name>A0A1A8XJG1_9PROT</name>
<dbReference type="STRING" id="1860102.ACCAA_130055"/>
<gene>
    <name evidence="2" type="ORF">ACCAA_130055</name>
</gene>